<protein>
    <submittedName>
        <fullName evidence="2">Uncharacterized protein</fullName>
    </submittedName>
</protein>
<dbReference type="SMART" id="SM00028">
    <property type="entry name" value="TPR"/>
    <property type="match status" value="6"/>
</dbReference>
<dbReference type="Pfam" id="PF00515">
    <property type="entry name" value="TPR_1"/>
    <property type="match status" value="1"/>
</dbReference>
<gene>
    <name evidence="2" type="ORF">DSCO28_31980</name>
</gene>
<dbReference type="InterPro" id="IPR019734">
    <property type="entry name" value="TPR_rpt"/>
</dbReference>
<feature type="repeat" description="TPR" evidence="1">
    <location>
        <begin position="182"/>
        <end position="215"/>
    </location>
</feature>
<dbReference type="PANTHER" id="PTHR12558:SF13">
    <property type="entry name" value="CELL DIVISION CYCLE PROTEIN 27 HOMOLOG"/>
    <property type="match status" value="1"/>
</dbReference>
<feature type="repeat" description="TPR" evidence="1">
    <location>
        <begin position="81"/>
        <end position="114"/>
    </location>
</feature>
<dbReference type="InterPro" id="IPR011990">
    <property type="entry name" value="TPR-like_helical_dom_sf"/>
</dbReference>
<name>A0A5K7ZKD9_9BACT</name>
<dbReference type="EMBL" id="AP021876">
    <property type="protein sequence ID" value="BBO82632.1"/>
    <property type="molecule type" value="Genomic_DNA"/>
</dbReference>
<keyword evidence="1" id="KW-0802">TPR repeat</keyword>
<dbReference type="KEGG" id="dov:DSCO28_31980"/>
<evidence type="ECO:0000256" key="1">
    <source>
        <dbReference type="PROSITE-ProRule" id="PRU00339"/>
    </source>
</evidence>
<accession>A0A5K7ZKD9</accession>
<evidence type="ECO:0000313" key="2">
    <source>
        <dbReference type="EMBL" id="BBO82632.1"/>
    </source>
</evidence>
<dbReference type="Proteomes" id="UP000425960">
    <property type="component" value="Chromosome"/>
</dbReference>
<feature type="repeat" description="TPR" evidence="1">
    <location>
        <begin position="148"/>
        <end position="181"/>
    </location>
</feature>
<dbReference type="Pfam" id="PF12895">
    <property type="entry name" value="ANAPC3"/>
    <property type="match status" value="1"/>
</dbReference>
<feature type="repeat" description="TPR" evidence="1">
    <location>
        <begin position="44"/>
        <end position="77"/>
    </location>
</feature>
<dbReference type="PANTHER" id="PTHR12558">
    <property type="entry name" value="CELL DIVISION CYCLE 16,23,27"/>
    <property type="match status" value="1"/>
</dbReference>
<organism evidence="2 3">
    <name type="scientific">Desulfosarcina ovata subsp. sediminis</name>
    <dbReference type="NCBI Taxonomy" id="885957"/>
    <lineage>
        <taxon>Bacteria</taxon>
        <taxon>Pseudomonadati</taxon>
        <taxon>Thermodesulfobacteriota</taxon>
        <taxon>Desulfobacteria</taxon>
        <taxon>Desulfobacterales</taxon>
        <taxon>Desulfosarcinaceae</taxon>
        <taxon>Desulfosarcina</taxon>
    </lineage>
</organism>
<dbReference type="PROSITE" id="PS50293">
    <property type="entry name" value="TPR_REGION"/>
    <property type="match status" value="1"/>
</dbReference>
<dbReference type="PROSITE" id="PS50005">
    <property type="entry name" value="TPR"/>
    <property type="match status" value="4"/>
</dbReference>
<sequence>MSGIESVLANSLTWEPATTILDEQDATDILSILANQSDGMAEMSNEFLDSGITSYANGDYEEAATAFEAAYAIDPDNDNSTQTVQYLAQSYLKLEKTGKAIEAYEKAIEQDPTNTTFRTSLAQLYITEERYDDAKAQYARAVGIDDSAENLYSYGESLLLTEDYEDAEEQFKKVIRLESDSTAGYYGLGKTYAEMEDYENAIEQFETALEIDPEFYDAMAEIGYAYADMGETELAREVLEDLEDLDEDLADTLEDYIDMAEAPQISFAYSSSTFPYQMTSGYAVSAIDSYLENAGASKTVTMVFQFSKSMDADTVEDVYNWSITRSDSNNMAEDYNFGQEVPDTEATLNYYPDSVVYDWDEATATVTFTIHQNETADATIDPSHIVFTFDGECVYGVSMDEDADEYSGFSGVA</sequence>
<dbReference type="Pfam" id="PF13181">
    <property type="entry name" value="TPR_8"/>
    <property type="match status" value="2"/>
</dbReference>
<evidence type="ECO:0000313" key="3">
    <source>
        <dbReference type="Proteomes" id="UP000425960"/>
    </source>
</evidence>
<dbReference type="SUPFAM" id="SSF48452">
    <property type="entry name" value="TPR-like"/>
    <property type="match status" value="1"/>
</dbReference>
<dbReference type="AlphaFoldDB" id="A0A5K7ZKD9"/>
<reference evidence="2 3" key="1">
    <citation type="submission" date="2019-11" db="EMBL/GenBank/DDBJ databases">
        <title>Comparative genomics of hydrocarbon-degrading Desulfosarcina strains.</title>
        <authorList>
            <person name="Watanabe M."/>
            <person name="Kojima H."/>
            <person name="Fukui M."/>
        </authorList>
    </citation>
    <scope>NUCLEOTIDE SEQUENCE [LARGE SCALE GENOMIC DNA]</scope>
    <source>
        <strain evidence="2 3">28bB2T</strain>
    </source>
</reference>
<proteinExistence type="predicted"/>
<dbReference type="Gene3D" id="1.25.40.10">
    <property type="entry name" value="Tetratricopeptide repeat domain"/>
    <property type="match status" value="2"/>
</dbReference>
<dbReference type="RefSeq" id="WP_155323035.1">
    <property type="nucleotide sequence ID" value="NZ_AP021876.1"/>
</dbReference>